<evidence type="ECO:0000313" key="3">
    <source>
        <dbReference type="EMBL" id="OGN23125.1"/>
    </source>
</evidence>
<dbReference type="AlphaFoldDB" id="A0A1F8GCM3"/>
<protein>
    <submittedName>
        <fullName evidence="3">Uncharacterized protein</fullName>
    </submittedName>
</protein>
<organism evidence="3 4">
    <name type="scientific">Candidatus Yanofskybacteria bacterium RIFCSPLOWO2_01_FULL_42_49</name>
    <dbReference type="NCBI Taxonomy" id="1802694"/>
    <lineage>
        <taxon>Bacteria</taxon>
        <taxon>Candidatus Yanofskyibacteriota</taxon>
    </lineage>
</organism>
<name>A0A1F8GCM3_9BACT</name>
<feature type="compositionally biased region" description="Pro residues" evidence="1">
    <location>
        <begin position="10"/>
        <end position="26"/>
    </location>
</feature>
<keyword evidence="2" id="KW-1133">Transmembrane helix</keyword>
<accession>A0A1F8GCM3</accession>
<evidence type="ECO:0000256" key="2">
    <source>
        <dbReference type="SAM" id="Phobius"/>
    </source>
</evidence>
<feature type="transmembrane region" description="Helical" evidence="2">
    <location>
        <begin position="56"/>
        <end position="77"/>
    </location>
</feature>
<dbReference type="STRING" id="1802694.A2918_03750"/>
<dbReference type="EMBL" id="MGKI01000004">
    <property type="protein sequence ID" value="OGN23125.1"/>
    <property type="molecule type" value="Genomic_DNA"/>
</dbReference>
<comment type="caution">
    <text evidence="3">The sequence shown here is derived from an EMBL/GenBank/DDBJ whole genome shotgun (WGS) entry which is preliminary data.</text>
</comment>
<reference evidence="3 4" key="1">
    <citation type="journal article" date="2016" name="Nat. Commun.">
        <title>Thousands of microbial genomes shed light on interconnected biogeochemical processes in an aquifer system.</title>
        <authorList>
            <person name="Anantharaman K."/>
            <person name="Brown C.T."/>
            <person name="Hug L.A."/>
            <person name="Sharon I."/>
            <person name="Castelle C.J."/>
            <person name="Probst A.J."/>
            <person name="Thomas B.C."/>
            <person name="Singh A."/>
            <person name="Wilkins M.J."/>
            <person name="Karaoz U."/>
            <person name="Brodie E.L."/>
            <person name="Williams K.H."/>
            <person name="Hubbard S.S."/>
            <person name="Banfield J.F."/>
        </authorList>
    </citation>
    <scope>NUCLEOTIDE SEQUENCE [LARGE SCALE GENOMIC DNA]</scope>
</reference>
<evidence type="ECO:0000256" key="1">
    <source>
        <dbReference type="SAM" id="MobiDB-lite"/>
    </source>
</evidence>
<keyword evidence="2" id="KW-0472">Membrane</keyword>
<gene>
    <name evidence="3" type="ORF">A2918_03750</name>
</gene>
<keyword evidence="2" id="KW-0812">Transmembrane</keyword>
<feature type="region of interest" description="Disordered" evidence="1">
    <location>
        <begin position="1"/>
        <end position="28"/>
    </location>
</feature>
<evidence type="ECO:0000313" key="4">
    <source>
        <dbReference type="Proteomes" id="UP000178227"/>
    </source>
</evidence>
<dbReference type="Proteomes" id="UP000178227">
    <property type="component" value="Unassembled WGS sequence"/>
</dbReference>
<proteinExistence type="predicted"/>
<sequence>MATPTTPAAPVTPAPPTPTPSRPPRPGEMNFELRRLSEPLLLRQVAQDPLWARVKLVGFIIGSISVLVGMVVLGVWLGGGFAGSPVVSPTAPAAIVPAATPAPVVQQPTPVQPPVPGWQSRGFPTRDDCEYHSIVVLHEAPAGRCN</sequence>